<evidence type="ECO:0000313" key="2">
    <source>
        <dbReference type="EMBL" id="CDI03223.1"/>
    </source>
</evidence>
<dbReference type="EMBL" id="CBTJ020000054">
    <property type="protein sequence ID" value="CDI03223.1"/>
    <property type="molecule type" value="Genomic_DNA"/>
</dbReference>
<dbReference type="AlphaFoldDB" id="W6MDP5"/>
<dbReference type="RefSeq" id="WP_048673796.1">
    <property type="nucleotide sequence ID" value="NZ_CBTJ020000054.1"/>
</dbReference>
<evidence type="ECO:0000313" key="3">
    <source>
        <dbReference type="Proteomes" id="UP000035760"/>
    </source>
</evidence>
<sequence length="121" mass="13880">MKWLRKFKSHWFYWHTGYRKIAVLSMITSAVVLWSFLGITSGFSIGAILVAVLLDTVGFWLAIVYLLLVRPYFPDWLGLQSSADTLLIKQVVIPMIVGFFLNRIVSFCVAKLCGYRFDEGH</sequence>
<feature type="transmembrane region" description="Helical" evidence="1">
    <location>
        <begin position="21"/>
        <end position="39"/>
    </location>
</feature>
<dbReference type="STRING" id="1400863.BN873_460027"/>
<protein>
    <submittedName>
        <fullName evidence="2">Uncharacterized protein</fullName>
    </submittedName>
</protein>
<proteinExistence type="predicted"/>
<dbReference type="Proteomes" id="UP000035760">
    <property type="component" value="Unassembled WGS sequence"/>
</dbReference>
<comment type="caution">
    <text evidence="2">The sequence shown here is derived from an EMBL/GenBank/DDBJ whole genome shotgun (WGS) entry which is preliminary data.</text>
</comment>
<dbReference type="OrthoDB" id="5625883at2"/>
<reference evidence="2" key="1">
    <citation type="submission" date="2013-07" db="EMBL/GenBank/DDBJ databases">
        <authorList>
            <person name="McIlroy S."/>
        </authorList>
    </citation>
    <scope>NUCLEOTIDE SEQUENCE [LARGE SCALE GENOMIC DNA]</scope>
    <source>
        <strain evidence="2">Run_A_D11</strain>
    </source>
</reference>
<keyword evidence="1" id="KW-1133">Transmembrane helix</keyword>
<organism evidence="2 3">
    <name type="scientific">Candidatus Competibacter denitrificans Run_A_D11</name>
    <dbReference type="NCBI Taxonomy" id="1400863"/>
    <lineage>
        <taxon>Bacteria</taxon>
        <taxon>Pseudomonadati</taxon>
        <taxon>Pseudomonadota</taxon>
        <taxon>Gammaproteobacteria</taxon>
        <taxon>Candidatus Competibacteraceae</taxon>
        <taxon>Candidatus Competibacter</taxon>
    </lineage>
</organism>
<gene>
    <name evidence="2" type="ORF">BN873_460027</name>
</gene>
<keyword evidence="1" id="KW-0812">Transmembrane</keyword>
<feature type="transmembrane region" description="Helical" evidence="1">
    <location>
        <begin position="45"/>
        <end position="68"/>
    </location>
</feature>
<reference evidence="2" key="2">
    <citation type="submission" date="2014-03" db="EMBL/GenBank/DDBJ databases">
        <title>Candidatus Competibacter-lineage genomes retrieved from metagenomes reveal functional metabolic diversity.</title>
        <authorList>
            <person name="McIlroy S.J."/>
            <person name="Albertsen M."/>
            <person name="Andresen E.K."/>
            <person name="Saunders A.M."/>
            <person name="Kristiansen R."/>
            <person name="Stokholm-Bjerregaard M."/>
            <person name="Nielsen K.L."/>
            <person name="Nielsen P.H."/>
        </authorList>
    </citation>
    <scope>NUCLEOTIDE SEQUENCE</scope>
    <source>
        <strain evidence="2">Run_A_D11</strain>
    </source>
</reference>
<keyword evidence="1" id="KW-0472">Membrane</keyword>
<evidence type="ECO:0000256" key="1">
    <source>
        <dbReference type="SAM" id="Phobius"/>
    </source>
</evidence>
<keyword evidence="3" id="KW-1185">Reference proteome</keyword>
<name>W6MDP5_9GAMM</name>
<accession>W6MDP5</accession>